<name>A0AA39FTS3_MICHY</name>
<evidence type="ECO:0000259" key="1">
    <source>
        <dbReference type="Pfam" id="PF19036"/>
    </source>
</evidence>
<protein>
    <submittedName>
        <fullName evidence="3">Uncharacterized protein</fullName>
    </submittedName>
</protein>
<evidence type="ECO:0000313" key="4">
    <source>
        <dbReference type="Proteomes" id="UP001168972"/>
    </source>
</evidence>
<dbReference type="InterPro" id="IPR026069">
    <property type="entry name" value="Fuzzy"/>
</dbReference>
<evidence type="ECO:0000259" key="2">
    <source>
        <dbReference type="Pfam" id="PF19038"/>
    </source>
</evidence>
<sequence length="345" mass="39499">MIAHIMCLTSSGGIPIFTRKKGEGSSMTFSKMASMSGIHMFLKSQDIKLNDTKMPDTIVVWKDFAESITLIAIATGTTKKVLENFIDAVFNAMILVVGIDEIKNPRNIERLKKELRSCYVIIDKLLECLDIGDRTGTGTDLITMTNCILCSDNNLLQVAFRLVSVTLINGIQMLALCGPTPDLIEVEKLSIQYWRSHIDLLRTAEQCYPQCYPSDMSLDPSILGFLLVNHQVEKYIINKNAKQLVSNSIGNHRLDILRTFYYQAVETFLTSDSNERQNQEKNLAEQKNIRAKETYWCSEYYKCHALKEKENILCILYIHSIPIYTIRMITRKTLKMFMSDKQMCW</sequence>
<dbReference type="PANTHER" id="PTHR13559:SF1">
    <property type="entry name" value="PROTEIN FUZZY HOMOLOG"/>
    <property type="match status" value="1"/>
</dbReference>
<dbReference type="PANTHER" id="PTHR13559">
    <property type="entry name" value="INTRACELLULAR TRAFFIC PROTEIN-RELATED"/>
    <property type="match status" value="1"/>
</dbReference>
<dbReference type="Proteomes" id="UP001168972">
    <property type="component" value="Unassembled WGS sequence"/>
</dbReference>
<accession>A0AA39FTS3</accession>
<reference evidence="3" key="2">
    <citation type="submission" date="2023-03" db="EMBL/GenBank/DDBJ databases">
        <authorList>
            <person name="Inwood S.N."/>
            <person name="Skelly J.G."/>
            <person name="Guhlin J."/>
            <person name="Harrop T.W.R."/>
            <person name="Goldson S.G."/>
            <person name="Dearden P.K."/>
        </authorList>
    </citation>
    <scope>NUCLEOTIDE SEQUENCE</scope>
    <source>
        <strain evidence="3">Lincoln</strain>
        <tissue evidence="3">Whole body</tissue>
    </source>
</reference>
<dbReference type="InterPro" id="IPR043972">
    <property type="entry name" value="FUZ/MON1/HPS1_longin_1"/>
</dbReference>
<gene>
    <name evidence="3" type="ORF">PV327_009424</name>
</gene>
<keyword evidence="4" id="KW-1185">Reference proteome</keyword>
<dbReference type="Pfam" id="PF19038">
    <property type="entry name" value="Fuz_longin_3"/>
    <property type="match status" value="1"/>
</dbReference>
<dbReference type="GO" id="GO:1905515">
    <property type="term" value="P:non-motile cilium assembly"/>
    <property type="evidence" value="ECO:0007669"/>
    <property type="project" value="TreeGrafter"/>
</dbReference>
<proteinExistence type="predicted"/>
<evidence type="ECO:0000313" key="3">
    <source>
        <dbReference type="EMBL" id="KAK0175695.1"/>
    </source>
</evidence>
<dbReference type="InterPro" id="IPR043970">
    <property type="entry name" value="FUZ/MON1/HPS1_longin_3"/>
</dbReference>
<dbReference type="AlphaFoldDB" id="A0AA39FTS3"/>
<dbReference type="Pfam" id="PF19036">
    <property type="entry name" value="Fuz_longin_1"/>
    <property type="match status" value="1"/>
</dbReference>
<comment type="caution">
    <text evidence="3">The sequence shown here is derived from an EMBL/GenBank/DDBJ whole genome shotgun (WGS) entry which is preliminary data.</text>
</comment>
<dbReference type="GO" id="GO:0016192">
    <property type="term" value="P:vesicle-mediated transport"/>
    <property type="evidence" value="ECO:0007669"/>
    <property type="project" value="InterPro"/>
</dbReference>
<reference evidence="3" key="1">
    <citation type="journal article" date="2023" name="bioRxiv">
        <title>Scaffold-level genome assemblies of two parasitoid biocontrol wasps reveal the parthenogenesis mechanism and an associated novel virus.</title>
        <authorList>
            <person name="Inwood S."/>
            <person name="Skelly J."/>
            <person name="Guhlin J."/>
            <person name="Harrop T."/>
            <person name="Goldson S."/>
            <person name="Dearden P."/>
        </authorList>
    </citation>
    <scope>NUCLEOTIDE SEQUENCE</scope>
    <source>
        <strain evidence="3">Lincoln</strain>
        <tissue evidence="3">Whole body</tissue>
    </source>
</reference>
<feature type="domain" description="FUZ/MON1/HPS1 third Longin" evidence="2">
    <location>
        <begin position="222"/>
        <end position="338"/>
    </location>
</feature>
<organism evidence="3 4">
    <name type="scientific">Microctonus hyperodae</name>
    <name type="common">Parasitoid wasp</name>
    <dbReference type="NCBI Taxonomy" id="165561"/>
    <lineage>
        <taxon>Eukaryota</taxon>
        <taxon>Metazoa</taxon>
        <taxon>Ecdysozoa</taxon>
        <taxon>Arthropoda</taxon>
        <taxon>Hexapoda</taxon>
        <taxon>Insecta</taxon>
        <taxon>Pterygota</taxon>
        <taxon>Neoptera</taxon>
        <taxon>Endopterygota</taxon>
        <taxon>Hymenoptera</taxon>
        <taxon>Apocrita</taxon>
        <taxon>Ichneumonoidea</taxon>
        <taxon>Braconidae</taxon>
        <taxon>Euphorinae</taxon>
        <taxon>Microctonus</taxon>
    </lineage>
</organism>
<dbReference type="EMBL" id="JAQQBR010000005">
    <property type="protein sequence ID" value="KAK0175695.1"/>
    <property type="molecule type" value="Genomic_DNA"/>
</dbReference>
<feature type="domain" description="FUZ/MON1/HPS1 first Longin" evidence="1">
    <location>
        <begin position="4"/>
        <end position="125"/>
    </location>
</feature>